<organism evidence="1 2">
    <name type="scientific">Mucilaginibacter polytrichastri</name>
    <dbReference type="NCBI Taxonomy" id="1302689"/>
    <lineage>
        <taxon>Bacteria</taxon>
        <taxon>Pseudomonadati</taxon>
        <taxon>Bacteroidota</taxon>
        <taxon>Sphingobacteriia</taxon>
        <taxon>Sphingobacteriales</taxon>
        <taxon>Sphingobacteriaceae</taxon>
        <taxon>Mucilaginibacter</taxon>
    </lineage>
</organism>
<dbReference type="Proteomes" id="UP000186720">
    <property type="component" value="Unassembled WGS sequence"/>
</dbReference>
<accession>A0A1Q5ZY60</accession>
<proteinExistence type="predicted"/>
<reference evidence="1" key="1">
    <citation type="submission" date="2016-11" db="EMBL/GenBank/DDBJ databases">
        <title>Whole Genome Sequencing of Mucilaginibacter polytrichastri RG4-7(T) isolated from the moss sample.</title>
        <authorList>
            <person name="Li Y."/>
        </authorList>
    </citation>
    <scope>NUCLEOTIDE SEQUENCE [LARGE SCALE GENOMIC DNA]</scope>
    <source>
        <strain evidence="1">RG4-7</strain>
    </source>
</reference>
<dbReference type="AlphaFoldDB" id="A0A1Q5ZY60"/>
<comment type="caution">
    <text evidence="1">The sequence shown here is derived from an EMBL/GenBank/DDBJ whole genome shotgun (WGS) entry which is preliminary data.</text>
</comment>
<keyword evidence="2" id="KW-1185">Reference proteome</keyword>
<dbReference type="EMBL" id="MPPL01000001">
    <property type="protein sequence ID" value="OKS86696.1"/>
    <property type="molecule type" value="Genomic_DNA"/>
</dbReference>
<sequence length="93" mass="10503">MMMKKAGQKILNKDFTATIIALHDLGYSEDFFETEVPGFITTRDDQQYPRQAVEVCPFRKVYNELSGVFMNIHKVCTCNGLKGILIIDACPAI</sequence>
<protein>
    <submittedName>
        <fullName evidence="1">Uncharacterized protein</fullName>
    </submittedName>
</protein>
<dbReference type="RefSeq" id="WP_139235676.1">
    <property type="nucleotide sequence ID" value="NZ_FPAM01000004.1"/>
</dbReference>
<dbReference type="OrthoDB" id="798002at2"/>
<evidence type="ECO:0000313" key="2">
    <source>
        <dbReference type="Proteomes" id="UP000186720"/>
    </source>
</evidence>
<evidence type="ECO:0000313" key="1">
    <source>
        <dbReference type="EMBL" id="OKS86696.1"/>
    </source>
</evidence>
<gene>
    <name evidence="1" type="ORF">RG47T_2153</name>
</gene>
<name>A0A1Q5ZY60_9SPHI</name>